<evidence type="ECO:0000256" key="9">
    <source>
        <dbReference type="SAM" id="Phobius"/>
    </source>
</evidence>
<evidence type="ECO:0000256" key="2">
    <source>
        <dbReference type="ARBA" id="ARBA00012637"/>
    </source>
</evidence>
<dbReference type="Proteomes" id="UP000294927">
    <property type="component" value="Unassembled WGS sequence"/>
</dbReference>
<evidence type="ECO:0000313" key="13">
    <source>
        <dbReference type="Proteomes" id="UP000294927"/>
    </source>
</evidence>
<dbReference type="AlphaFoldDB" id="A0A4R7VKG4"/>
<gene>
    <name evidence="12" type="ORF">CLV71_107300</name>
</gene>
<dbReference type="EC" id="1.6.5.9" evidence="2"/>
<dbReference type="InterPro" id="IPR045024">
    <property type="entry name" value="NDH-2"/>
</dbReference>
<dbReference type="GO" id="GO:0050136">
    <property type="term" value="F:NADH dehydrogenase (quinone) (non-electrogenic) activity"/>
    <property type="evidence" value="ECO:0007669"/>
    <property type="project" value="UniProtKB-EC"/>
</dbReference>
<name>A0A4R7VKG4_9PSEU</name>
<dbReference type="InterPro" id="IPR023753">
    <property type="entry name" value="FAD/NAD-binding_dom"/>
</dbReference>
<proteinExistence type="inferred from homology"/>
<dbReference type="PRINTS" id="PR00411">
    <property type="entry name" value="PNDRDTASEI"/>
</dbReference>
<dbReference type="OrthoDB" id="9781621at2"/>
<evidence type="ECO:0000256" key="6">
    <source>
        <dbReference type="ARBA" id="ARBA00023002"/>
    </source>
</evidence>
<evidence type="ECO:0000256" key="4">
    <source>
        <dbReference type="ARBA" id="ARBA00022827"/>
    </source>
</evidence>
<reference evidence="12 13" key="1">
    <citation type="submission" date="2019-03" db="EMBL/GenBank/DDBJ databases">
        <title>Genomic Encyclopedia of Archaeal and Bacterial Type Strains, Phase II (KMG-II): from individual species to whole genera.</title>
        <authorList>
            <person name="Goeker M."/>
        </authorList>
    </citation>
    <scope>NUCLEOTIDE SEQUENCE [LARGE SCALE GENOMIC DNA]</scope>
    <source>
        <strain evidence="12 13">DSM 45499</strain>
    </source>
</reference>
<keyword evidence="6" id="KW-0560">Oxidoreductase</keyword>
<keyword evidence="9" id="KW-0472">Membrane</keyword>
<dbReference type="PANTHER" id="PTHR43706">
    <property type="entry name" value="NADH DEHYDROGENASE"/>
    <property type="match status" value="1"/>
</dbReference>
<keyword evidence="3" id="KW-0285">Flavoprotein</keyword>
<feature type="domain" description="FAD/NAD(P)-binding" evidence="10">
    <location>
        <begin position="131"/>
        <end position="441"/>
    </location>
</feature>
<comment type="similarity">
    <text evidence="1">Belongs to the NADH dehydrogenase family.</text>
</comment>
<comment type="caution">
    <text evidence="12">The sequence shown here is derived from an EMBL/GenBank/DDBJ whole genome shotgun (WGS) entry which is preliminary data.</text>
</comment>
<dbReference type="EMBL" id="SOCP01000007">
    <property type="protein sequence ID" value="TDV49952.1"/>
    <property type="molecule type" value="Genomic_DNA"/>
</dbReference>
<feature type="transmembrane region" description="Helical" evidence="9">
    <location>
        <begin position="30"/>
        <end position="45"/>
    </location>
</feature>
<evidence type="ECO:0000313" key="12">
    <source>
        <dbReference type="EMBL" id="TDV49952.1"/>
    </source>
</evidence>
<comment type="catalytic activity">
    <reaction evidence="8">
        <text>a quinone + NADH + H(+) = a quinol + NAD(+)</text>
        <dbReference type="Rhea" id="RHEA:46160"/>
        <dbReference type="ChEBI" id="CHEBI:15378"/>
        <dbReference type="ChEBI" id="CHEBI:24646"/>
        <dbReference type="ChEBI" id="CHEBI:57540"/>
        <dbReference type="ChEBI" id="CHEBI:57945"/>
        <dbReference type="ChEBI" id="CHEBI:132124"/>
        <dbReference type="EC" id="1.6.5.9"/>
    </reaction>
</comment>
<dbReference type="PRINTS" id="PR00368">
    <property type="entry name" value="FADPNR"/>
</dbReference>
<evidence type="ECO:0000259" key="10">
    <source>
        <dbReference type="Pfam" id="PF07992"/>
    </source>
</evidence>
<evidence type="ECO:0000256" key="1">
    <source>
        <dbReference type="ARBA" id="ARBA00005272"/>
    </source>
</evidence>
<dbReference type="InterPro" id="IPR036188">
    <property type="entry name" value="FAD/NAD-bd_sf"/>
</dbReference>
<keyword evidence="4" id="KW-0274">FAD</keyword>
<dbReference type="SUPFAM" id="SSF51905">
    <property type="entry name" value="FAD/NAD(P)-binding domain"/>
    <property type="match status" value="2"/>
</dbReference>
<dbReference type="PANTHER" id="PTHR43706:SF47">
    <property type="entry name" value="EXTERNAL NADH-UBIQUINONE OXIDOREDUCTASE 1, MITOCHONDRIAL-RELATED"/>
    <property type="match status" value="1"/>
</dbReference>
<dbReference type="Pfam" id="PF22366">
    <property type="entry name" value="NDH2_C"/>
    <property type="match status" value="1"/>
</dbReference>
<dbReference type="Pfam" id="PF07992">
    <property type="entry name" value="Pyr_redox_2"/>
    <property type="match status" value="1"/>
</dbReference>
<organism evidence="12 13">
    <name type="scientific">Actinophytocola oryzae</name>
    <dbReference type="NCBI Taxonomy" id="502181"/>
    <lineage>
        <taxon>Bacteria</taxon>
        <taxon>Bacillati</taxon>
        <taxon>Actinomycetota</taxon>
        <taxon>Actinomycetes</taxon>
        <taxon>Pseudonocardiales</taxon>
        <taxon>Pseudonocardiaceae</taxon>
    </lineage>
</organism>
<keyword evidence="9" id="KW-0812">Transmembrane</keyword>
<feature type="transmembrane region" description="Helical" evidence="9">
    <location>
        <begin position="52"/>
        <end position="73"/>
    </location>
</feature>
<dbReference type="Gene3D" id="3.50.50.100">
    <property type="match status" value="1"/>
</dbReference>
<evidence type="ECO:0000256" key="8">
    <source>
        <dbReference type="ARBA" id="ARBA00047599"/>
    </source>
</evidence>
<keyword evidence="7" id="KW-0520">NAD</keyword>
<keyword evidence="9" id="KW-1133">Transmembrane helix</keyword>
<feature type="domain" description="External alternative NADH-ubiquinone oxidoreductase-like C-terminal" evidence="11">
    <location>
        <begin position="466"/>
        <end position="524"/>
    </location>
</feature>
<evidence type="ECO:0000256" key="5">
    <source>
        <dbReference type="ARBA" id="ARBA00022946"/>
    </source>
</evidence>
<protein>
    <recommendedName>
        <fullName evidence="2">NADH:ubiquinone reductase (non-electrogenic)</fullName>
        <ecNumber evidence="2">1.6.5.9</ecNumber>
    </recommendedName>
</protein>
<accession>A0A4R7VKG4</accession>
<evidence type="ECO:0000259" key="11">
    <source>
        <dbReference type="Pfam" id="PF22366"/>
    </source>
</evidence>
<keyword evidence="5" id="KW-0809">Transit peptide</keyword>
<dbReference type="RefSeq" id="WP_133904624.1">
    <property type="nucleotide sequence ID" value="NZ_SOCP01000007.1"/>
</dbReference>
<dbReference type="InterPro" id="IPR054585">
    <property type="entry name" value="NDH2-like_C"/>
</dbReference>
<evidence type="ECO:0000256" key="3">
    <source>
        <dbReference type="ARBA" id="ARBA00022630"/>
    </source>
</evidence>
<keyword evidence="13" id="KW-1185">Reference proteome</keyword>
<evidence type="ECO:0000256" key="7">
    <source>
        <dbReference type="ARBA" id="ARBA00023027"/>
    </source>
</evidence>
<sequence length="535" mass="57520">MRNLATGAITGVLCAAPIMALQGMAHPWSGVYALGAGVVVAAVSGRGRTNAAVVASGGVLIGVLGWLLVPLTLEPLLRGDLPTWSAAAVLRTYPVLVADVLHGGLTGFLLALLPAANRDPRPARPERELARIVIVGGGFAGVNAAKRFERLAVRGVPLDVTLISDSNFLLFTPMLAEVASGALEPTHISAPVRPAVSHTRFRNGRVRKFDAEARVVHLGDELVPYDHLVLAVGSVPHSFNLPGVSDHAWTLKNLTDATRLRNHVVRQLETADNEPNPTQRRRLLTFVVAGAGFAGTETIAELFDLVHRVAHYFPGIGPDEPLFVLVHSGDRILPEMSPELAGYALERLRARGIRCQLDTRVTAATADGVTLNDGSSVTTNTFVWTAGNRPSPLVGHDALDTDSCLRAVGMENVWAVGDCARIPDPDGTHYPPTAQHALRQGRAVADNIAAVLRGRDPVEFRFRTLGMLVALGHRTAIADIRGRRFSGLAAWLLWRGIYLAKLPGLDKRIRVLIDWLLDLVFPRDIVVTSPDGVKR</sequence>